<evidence type="ECO:0000256" key="1">
    <source>
        <dbReference type="ARBA" id="ARBA00022679"/>
    </source>
</evidence>
<evidence type="ECO:0000256" key="2">
    <source>
        <dbReference type="ARBA" id="ARBA00023315"/>
    </source>
</evidence>
<dbReference type="EMBL" id="SLYC01000073">
    <property type="protein sequence ID" value="TCP94690.1"/>
    <property type="molecule type" value="Genomic_DNA"/>
</dbReference>
<dbReference type="GO" id="GO:0016747">
    <property type="term" value="F:acyltransferase activity, transferring groups other than amino-acyl groups"/>
    <property type="evidence" value="ECO:0007669"/>
    <property type="project" value="InterPro"/>
</dbReference>
<sequence>MWTRILAGEVKGFGNIDDQTREFAIAIFKKYRNKGIGTALMKSMIQHLKERGYKRASLAVQKENYAVRMYQKVGFEIVKESDEEYLMVYNMS</sequence>
<comment type="caution">
    <text evidence="4">The sequence shown here is derived from an EMBL/GenBank/DDBJ whole genome shotgun (WGS) entry which is preliminary data.</text>
</comment>
<dbReference type="PANTHER" id="PTHR43420">
    <property type="entry name" value="ACETYLTRANSFERASE"/>
    <property type="match status" value="1"/>
</dbReference>
<accession>A0A4R2SYD7</accession>
<dbReference type="SUPFAM" id="SSF55729">
    <property type="entry name" value="Acyl-CoA N-acyltransferases (Nat)"/>
    <property type="match status" value="1"/>
</dbReference>
<dbReference type="InterPro" id="IPR016181">
    <property type="entry name" value="Acyl_CoA_acyltransferase"/>
</dbReference>
<protein>
    <submittedName>
        <fullName evidence="4">Acetyltransferase (GNAT) family protein</fullName>
    </submittedName>
</protein>
<reference evidence="4 5" key="1">
    <citation type="submission" date="2019-03" db="EMBL/GenBank/DDBJ databases">
        <title>Genomic Encyclopedia of Type Strains, Phase IV (KMG-IV): sequencing the most valuable type-strain genomes for metagenomic binning, comparative biology and taxonomic classification.</title>
        <authorList>
            <person name="Goeker M."/>
        </authorList>
    </citation>
    <scope>NUCLEOTIDE SEQUENCE [LARGE SCALE GENOMIC DNA]</scope>
    <source>
        <strain evidence="4 5">DSM 100013</strain>
    </source>
</reference>
<evidence type="ECO:0000313" key="4">
    <source>
        <dbReference type="EMBL" id="TCP94690.1"/>
    </source>
</evidence>
<dbReference type="AlphaFoldDB" id="A0A4R2SYD7"/>
<feature type="domain" description="N-acetyltransferase" evidence="3">
    <location>
        <begin position="1"/>
        <end position="92"/>
    </location>
</feature>
<dbReference type="Proteomes" id="UP000295504">
    <property type="component" value="Unassembled WGS sequence"/>
</dbReference>
<organism evidence="4 5">
    <name type="scientific">Serpentinicella alkaliphila</name>
    <dbReference type="NCBI Taxonomy" id="1734049"/>
    <lineage>
        <taxon>Bacteria</taxon>
        <taxon>Bacillati</taxon>
        <taxon>Bacillota</taxon>
        <taxon>Clostridia</taxon>
        <taxon>Peptostreptococcales</taxon>
        <taxon>Natronincolaceae</taxon>
        <taxon>Serpentinicella</taxon>
    </lineage>
</organism>
<gene>
    <name evidence="4" type="ORF">EDD79_10734</name>
</gene>
<proteinExistence type="predicted"/>
<dbReference type="PANTHER" id="PTHR43420:SF12">
    <property type="entry name" value="N-ACETYLTRANSFERASE DOMAIN-CONTAINING PROTEIN"/>
    <property type="match status" value="1"/>
</dbReference>
<dbReference type="InterPro" id="IPR000182">
    <property type="entry name" value="GNAT_dom"/>
</dbReference>
<dbReference type="Gene3D" id="3.40.630.30">
    <property type="match status" value="1"/>
</dbReference>
<dbReference type="InterPro" id="IPR050680">
    <property type="entry name" value="YpeA/RimI_acetyltransf"/>
</dbReference>
<dbReference type="PROSITE" id="PS51186">
    <property type="entry name" value="GNAT"/>
    <property type="match status" value="1"/>
</dbReference>
<dbReference type="Pfam" id="PF13673">
    <property type="entry name" value="Acetyltransf_10"/>
    <property type="match status" value="1"/>
</dbReference>
<evidence type="ECO:0000313" key="5">
    <source>
        <dbReference type="Proteomes" id="UP000295504"/>
    </source>
</evidence>
<keyword evidence="2" id="KW-0012">Acyltransferase</keyword>
<keyword evidence="1 4" id="KW-0808">Transferase</keyword>
<dbReference type="CDD" id="cd04301">
    <property type="entry name" value="NAT_SF"/>
    <property type="match status" value="1"/>
</dbReference>
<keyword evidence="5" id="KW-1185">Reference proteome</keyword>
<name>A0A4R2SYD7_9FIRM</name>
<evidence type="ECO:0000259" key="3">
    <source>
        <dbReference type="PROSITE" id="PS51186"/>
    </source>
</evidence>